<dbReference type="InterPro" id="IPR036465">
    <property type="entry name" value="vWFA_dom_sf"/>
</dbReference>
<keyword evidence="9" id="KW-0653">Protein transport</keyword>
<evidence type="ECO:0000256" key="5">
    <source>
        <dbReference type="ARBA" id="ARBA00022448"/>
    </source>
</evidence>
<keyword evidence="5" id="KW-0813">Transport</keyword>
<comment type="similarity">
    <text evidence="4">Belongs to the SEC23/SEC24 family. SEC24 subfamily.</text>
</comment>
<accession>D7FPJ3</accession>
<keyword evidence="19" id="KW-1185">Reference proteome</keyword>
<dbReference type="InterPro" id="IPR036180">
    <property type="entry name" value="Gelsolin-like_dom_sf"/>
</dbReference>
<evidence type="ECO:0000256" key="9">
    <source>
        <dbReference type="ARBA" id="ARBA00022927"/>
    </source>
</evidence>
<dbReference type="SUPFAM" id="SSF82919">
    <property type="entry name" value="Zn-finger domain of Sec23/24"/>
    <property type="match status" value="1"/>
</dbReference>
<dbReference type="Pfam" id="PF04815">
    <property type="entry name" value="Sec23_helical"/>
    <property type="match status" value="1"/>
</dbReference>
<dbReference type="GO" id="GO:0030127">
    <property type="term" value="C:COPII vesicle coat"/>
    <property type="evidence" value="ECO:0007669"/>
    <property type="project" value="InterPro"/>
</dbReference>
<gene>
    <name evidence="18" type="ORF">Esi_0193_0019</name>
</gene>
<dbReference type="InterPro" id="IPR006900">
    <property type="entry name" value="Sec23/24_helical_dom"/>
</dbReference>
<evidence type="ECO:0000256" key="8">
    <source>
        <dbReference type="ARBA" id="ARBA00022892"/>
    </source>
</evidence>
<dbReference type="SUPFAM" id="SSF82754">
    <property type="entry name" value="C-terminal, gelsolin-like domain of Sec23/24"/>
    <property type="match status" value="1"/>
</dbReference>
<dbReference type="eggNOG" id="KOG1985">
    <property type="taxonomic scope" value="Eukaryota"/>
</dbReference>
<dbReference type="GO" id="GO:0070971">
    <property type="term" value="C:endoplasmic reticulum exit site"/>
    <property type="evidence" value="ECO:0007669"/>
    <property type="project" value="TreeGrafter"/>
</dbReference>
<feature type="domain" description="Sec23/Sec24 beta-sandwich" evidence="17">
    <location>
        <begin position="547"/>
        <end position="630"/>
    </location>
</feature>
<keyword evidence="8" id="KW-0931">ER-Golgi transport</keyword>
<feature type="compositionally biased region" description="Gly residues" evidence="12">
    <location>
        <begin position="104"/>
        <end position="119"/>
    </location>
</feature>
<sequence length="925" mass="98282">MSYNNFAPPAGGMRGAPPPGGPSYGQPPPPPGGPPSGTTSLGGQGGPPTGPPMGAAPPGMPPPPTSQGLANQMGQMFLGPPPNGMGAPPQGGSMMGAPPNAASMGGGQGGYQGGMGYRPGQGAAPPHGGGYGGQPAGPGAQAPGGGGGGGMGAATGAPTGNQALLPSINDTDMSIQADPRVMRMTVGAIPNSSSAHSQSKIPLGLVVQSMALDIDEKDGGLDVVNFGAQGIMRCKRCRTYINPYVGWLSNGRQWRCNVCGMVNDTPPSYQCHLDQDGRRSDRAERPELGKASVEMVAPSEYMVRPPQPPVYMFVIDVSQPAVASGMVHVAAETIKACLDNLPGEERTMVGFCTFDSSVHFYNLKSNLSQPQMLVVPDLDEPFLPVPDDLLVNLSESRSVVDTLLDNLAQMHSQTRDVQCCLGPALTAAGKVMGHVGGKMAVMCASLPSTGEAALKHRENPRALGTDREHLLLKAENPWYQNKAVEFSKLQICVDLFLFSSGYSDVATLVNLPKFTAGQLFYYPAFNAQSDGVKFNAELTRVLTRATAFEAVMRVRATRGLRITNFYGNYFIRGTDLLALPNCTPDSVFAVEFGYDEQLLTASVVSVQAALLYTTSCGERRIRVHNLAIPVETVVQNVFDSVSIDVLCNILAKQALEVSLKSGLDSARSKIQQTCVDIIRASRGGGYGSSPYMAAGAQQQPTAISEAIQLLPLYSMALQKNLAFRGGTDVRTDERANVQSQLANMPVDHSRCFTYPRMFSLHDMEEDAGLPRPDGPEGDLTPTAGTDDIKLPEVSNLSAERLSSEGVFLLENGVELFLWVGRAANPAVVSALFGVPSLEGVDLTRLQPQEEGNDLCRRVNSVIAALRQERMTYLQVTVVGEGDGHNERRFFWHLVEDRASFPGGSMNYAEYMQHINRQSVGGMGMG</sequence>
<reference evidence="18 19" key="1">
    <citation type="journal article" date="2010" name="Nature">
        <title>The Ectocarpus genome and the independent evolution of multicellularity in brown algae.</title>
        <authorList>
            <person name="Cock J.M."/>
            <person name="Sterck L."/>
            <person name="Rouze P."/>
            <person name="Scornet D."/>
            <person name="Allen A.E."/>
            <person name="Amoutzias G."/>
            <person name="Anthouard V."/>
            <person name="Artiguenave F."/>
            <person name="Aury J.M."/>
            <person name="Badger J.H."/>
            <person name="Beszteri B."/>
            <person name="Billiau K."/>
            <person name="Bonnet E."/>
            <person name="Bothwell J.H."/>
            <person name="Bowler C."/>
            <person name="Boyen C."/>
            <person name="Brownlee C."/>
            <person name="Carrano C.J."/>
            <person name="Charrier B."/>
            <person name="Cho G.Y."/>
            <person name="Coelho S.M."/>
            <person name="Collen J."/>
            <person name="Corre E."/>
            <person name="Da Silva C."/>
            <person name="Delage L."/>
            <person name="Delaroque N."/>
            <person name="Dittami S.M."/>
            <person name="Doulbeau S."/>
            <person name="Elias M."/>
            <person name="Farnham G."/>
            <person name="Gachon C.M."/>
            <person name="Gschloessl B."/>
            <person name="Heesch S."/>
            <person name="Jabbari K."/>
            <person name="Jubin C."/>
            <person name="Kawai H."/>
            <person name="Kimura K."/>
            <person name="Kloareg B."/>
            <person name="Kupper F.C."/>
            <person name="Lang D."/>
            <person name="Le Bail A."/>
            <person name="Leblanc C."/>
            <person name="Lerouge P."/>
            <person name="Lohr M."/>
            <person name="Lopez P.J."/>
            <person name="Martens C."/>
            <person name="Maumus F."/>
            <person name="Michel G."/>
            <person name="Miranda-Saavedra D."/>
            <person name="Morales J."/>
            <person name="Moreau H."/>
            <person name="Motomura T."/>
            <person name="Nagasato C."/>
            <person name="Napoli C.A."/>
            <person name="Nelson D.R."/>
            <person name="Nyvall-Collen P."/>
            <person name="Peters A.F."/>
            <person name="Pommier C."/>
            <person name="Potin P."/>
            <person name="Poulain J."/>
            <person name="Quesneville H."/>
            <person name="Read B."/>
            <person name="Rensing S.A."/>
            <person name="Ritter A."/>
            <person name="Rousvoal S."/>
            <person name="Samanta M."/>
            <person name="Samson G."/>
            <person name="Schroeder D.C."/>
            <person name="Segurens B."/>
            <person name="Strittmatter M."/>
            <person name="Tonon T."/>
            <person name="Tregear J.W."/>
            <person name="Valentin K."/>
            <person name="von Dassow P."/>
            <person name="Yamagishi T."/>
            <person name="Van de Peer Y."/>
            <person name="Wincker P."/>
        </authorList>
    </citation>
    <scope>NUCLEOTIDE SEQUENCE [LARGE SCALE GENOMIC DNA]</scope>
    <source>
        <strain evidence="19">Ec32 / CCAP1310/4</strain>
    </source>
</reference>
<dbReference type="Proteomes" id="UP000002630">
    <property type="component" value="Unassembled WGS sequence"/>
</dbReference>
<dbReference type="Gene3D" id="1.20.120.730">
    <property type="entry name" value="Sec23/Sec24 helical domain"/>
    <property type="match status" value="1"/>
</dbReference>
<comment type="subcellular location">
    <subcellularLocation>
        <location evidence="2">Cytoplasm</location>
    </subcellularLocation>
    <subcellularLocation>
        <location evidence="3">Endoplasmic reticulum membrane</location>
    </subcellularLocation>
    <subcellularLocation>
        <location evidence="1">Golgi apparatus membrane</location>
    </subcellularLocation>
</comment>
<dbReference type="CDD" id="cd01479">
    <property type="entry name" value="Sec24-like"/>
    <property type="match status" value="1"/>
</dbReference>
<dbReference type="InterPro" id="IPR029006">
    <property type="entry name" value="ADF-H/Gelsolin-like_dom_sf"/>
</dbReference>
<evidence type="ECO:0000256" key="11">
    <source>
        <dbReference type="ARBA" id="ARBA00023136"/>
    </source>
</evidence>
<evidence type="ECO:0000259" key="16">
    <source>
        <dbReference type="Pfam" id="PF04815"/>
    </source>
</evidence>
<dbReference type="Pfam" id="PF04810">
    <property type="entry name" value="zf-Sec23_Sec24"/>
    <property type="match status" value="1"/>
</dbReference>
<dbReference type="InterPro" id="IPR006896">
    <property type="entry name" value="Sec23/24_trunk_dom"/>
</dbReference>
<feature type="region of interest" description="Disordered" evidence="12">
    <location>
        <begin position="1"/>
        <end position="161"/>
    </location>
</feature>
<dbReference type="GO" id="GO:0008270">
    <property type="term" value="F:zinc ion binding"/>
    <property type="evidence" value="ECO:0007669"/>
    <property type="project" value="InterPro"/>
</dbReference>
<dbReference type="OrthoDB" id="49016at2759"/>
<keyword evidence="6" id="KW-0963">Cytoplasm</keyword>
<keyword evidence="10" id="KW-0333">Golgi apparatus</keyword>
<dbReference type="GO" id="GO:0090110">
    <property type="term" value="P:COPII-coated vesicle cargo loading"/>
    <property type="evidence" value="ECO:0007669"/>
    <property type="project" value="TreeGrafter"/>
</dbReference>
<evidence type="ECO:0000256" key="1">
    <source>
        <dbReference type="ARBA" id="ARBA00004394"/>
    </source>
</evidence>
<evidence type="ECO:0000259" key="13">
    <source>
        <dbReference type="Pfam" id="PF00626"/>
    </source>
</evidence>
<evidence type="ECO:0000259" key="17">
    <source>
        <dbReference type="Pfam" id="PF08033"/>
    </source>
</evidence>
<keyword evidence="7" id="KW-0256">Endoplasmic reticulum</keyword>
<name>D7FPJ3_ECTSI</name>
<dbReference type="PANTHER" id="PTHR13803">
    <property type="entry name" value="SEC24-RELATED PROTEIN"/>
    <property type="match status" value="1"/>
</dbReference>
<dbReference type="SUPFAM" id="SSF81811">
    <property type="entry name" value="Helical domain of Sec23/24"/>
    <property type="match status" value="1"/>
</dbReference>
<dbReference type="Gene3D" id="3.40.20.10">
    <property type="entry name" value="Severin"/>
    <property type="match status" value="1"/>
</dbReference>
<dbReference type="SUPFAM" id="SSF81995">
    <property type="entry name" value="beta-sandwich domain of Sec23/24"/>
    <property type="match status" value="1"/>
</dbReference>
<feature type="compositionally biased region" description="Gly residues" evidence="12">
    <location>
        <begin position="127"/>
        <end position="153"/>
    </location>
</feature>
<evidence type="ECO:0000256" key="2">
    <source>
        <dbReference type="ARBA" id="ARBA00004496"/>
    </source>
</evidence>
<dbReference type="Pfam" id="PF00626">
    <property type="entry name" value="Gelsolin"/>
    <property type="match status" value="1"/>
</dbReference>
<evidence type="ECO:0000256" key="4">
    <source>
        <dbReference type="ARBA" id="ARBA00008334"/>
    </source>
</evidence>
<proteinExistence type="inferred from homology"/>
<dbReference type="SUPFAM" id="SSF53300">
    <property type="entry name" value="vWA-like"/>
    <property type="match status" value="1"/>
</dbReference>
<feature type="domain" description="Gelsolin-like" evidence="13">
    <location>
        <begin position="788"/>
        <end position="845"/>
    </location>
</feature>
<evidence type="ECO:0000259" key="14">
    <source>
        <dbReference type="Pfam" id="PF04810"/>
    </source>
</evidence>
<keyword evidence="11" id="KW-0472">Membrane</keyword>
<dbReference type="InterPro" id="IPR012990">
    <property type="entry name" value="Beta-sandwich_Sec23_24"/>
</dbReference>
<dbReference type="STRING" id="2880.D7FPJ3"/>
<dbReference type="Gene3D" id="2.30.30.380">
    <property type="entry name" value="Zn-finger domain of Sec23/24"/>
    <property type="match status" value="1"/>
</dbReference>
<evidence type="ECO:0000256" key="10">
    <source>
        <dbReference type="ARBA" id="ARBA00023034"/>
    </source>
</evidence>
<dbReference type="Gene3D" id="2.60.40.1670">
    <property type="entry name" value="beta-sandwich domain of Sec23/24"/>
    <property type="match status" value="1"/>
</dbReference>
<evidence type="ECO:0000313" key="18">
    <source>
        <dbReference type="EMBL" id="CBJ30450.1"/>
    </source>
</evidence>
<dbReference type="Gene3D" id="3.40.50.410">
    <property type="entry name" value="von Willebrand factor, type A domain"/>
    <property type="match status" value="1"/>
</dbReference>
<protein>
    <submittedName>
        <fullName evidence="18">Uncharacterized protein</fullName>
    </submittedName>
</protein>
<dbReference type="GO" id="GO:0006886">
    <property type="term" value="P:intracellular protein transport"/>
    <property type="evidence" value="ECO:0007669"/>
    <property type="project" value="InterPro"/>
</dbReference>
<dbReference type="Pfam" id="PF08033">
    <property type="entry name" value="Sec23_BS"/>
    <property type="match status" value="1"/>
</dbReference>
<evidence type="ECO:0000256" key="12">
    <source>
        <dbReference type="SAM" id="MobiDB-lite"/>
    </source>
</evidence>
<evidence type="ECO:0000256" key="7">
    <source>
        <dbReference type="ARBA" id="ARBA00022824"/>
    </source>
</evidence>
<dbReference type="InterPro" id="IPR036174">
    <property type="entry name" value="Znf_Sec23_Sec24_sf"/>
</dbReference>
<feature type="region of interest" description="Disordered" evidence="12">
    <location>
        <begin position="764"/>
        <end position="788"/>
    </location>
</feature>
<dbReference type="InParanoid" id="D7FPJ3"/>
<evidence type="ECO:0000256" key="6">
    <source>
        <dbReference type="ARBA" id="ARBA00022490"/>
    </source>
</evidence>
<dbReference type="FunCoup" id="D7FPJ3">
    <property type="interactions" value="336"/>
</dbReference>
<dbReference type="InterPro" id="IPR041742">
    <property type="entry name" value="Sec24-like_trunk_dom"/>
</dbReference>
<feature type="compositionally biased region" description="Pro residues" evidence="12">
    <location>
        <begin position="48"/>
        <end position="65"/>
    </location>
</feature>
<dbReference type="InterPro" id="IPR006895">
    <property type="entry name" value="Znf_Sec23_Sec24"/>
</dbReference>
<organism evidence="18 19">
    <name type="scientific">Ectocarpus siliculosus</name>
    <name type="common">Brown alga</name>
    <name type="synonym">Conferva siliculosa</name>
    <dbReference type="NCBI Taxonomy" id="2880"/>
    <lineage>
        <taxon>Eukaryota</taxon>
        <taxon>Sar</taxon>
        <taxon>Stramenopiles</taxon>
        <taxon>Ochrophyta</taxon>
        <taxon>PX clade</taxon>
        <taxon>Phaeophyceae</taxon>
        <taxon>Ectocarpales</taxon>
        <taxon>Ectocarpaceae</taxon>
        <taxon>Ectocarpus</taxon>
    </lineage>
</organism>
<evidence type="ECO:0000256" key="3">
    <source>
        <dbReference type="ARBA" id="ARBA00004586"/>
    </source>
</evidence>
<dbReference type="EMBL" id="FN649760">
    <property type="protein sequence ID" value="CBJ30450.1"/>
    <property type="molecule type" value="Genomic_DNA"/>
</dbReference>
<dbReference type="InterPro" id="IPR007123">
    <property type="entry name" value="Gelsolin-like_dom"/>
</dbReference>
<evidence type="ECO:0000313" key="19">
    <source>
        <dbReference type="Proteomes" id="UP000002630"/>
    </source>
</evidence>
<dbReference type="AlphaFoldDB" id="D7FPJ3"/>
<dbReference type="InterPro" id="IPR050550">
    <property type="entry name" value="SEC23_SEC24_subfamily"/>
</dbReference>
<feature type="domain" description="Zinc finger Sec23/Sec24-type" evidence="14">
    <location>
        <begin position="231"/>
        <end position="269"/>
    </location>
</feature>
<dbReference type="PANTHER" id="PTHR13803:SF39">
    <property type="entry name" value="SECRETORY 24AB, ISOFORM A"/>
    <property type="match status" value="1"/>
</dbReference>
<dbReference type="Pfam" id="PF04811">
    <property type="entry name" value="Sec23_trunk"/>
    <property type="match status" value="1"/>
</dbReference>
<dbReference type="GO" id="GO:0000149">
    <property type="term" value="F:SNARE binding"/>
    <property type="evidence" value="ECO:0007669"/>
    <property type="project" value="TreeGrafter"/>
</dbReference>
<dbReference type="InterPro" id="IPR036175">
    <property type="entry name" value="Sec23/24_helical_dom_sf"/>
</dbReference>
<feature type="domain" description="Sec23/Sec24 trunk" evidence="15">
    <location>
        <begin position="306"/>
        <end position="541"/>
    </location>
</feature>
<feature type="compositionally biased region" description="Pro residues" evidence="12">
    <location>
        <begin position="16"/>
        <end position="34"/>
    </location>
</feature>
<dbReference type="GO" id="GO:0005789">
    <property type="term" value="C:endoplasmic reticulum membrane"/>
    <property type="evidence" value="ECO:0007669"/>
    <property type="project" value="UniProtKB-SubCell"/>
</dbReference>
<feature type="domain" description="Sec23/Sec24 helical" evidence="16">
    <location>
        <begin position="644"/>
        <end position="749"/>
    </location>
</feature>
<evidence type="ECO:0000259" key="15">
    <source>
        <dbReference type="Pfam" id="PF04811"/>
    </source>
</evidence>
<dbReference type="GO" id="GO:0000139">
    <property type="term" value="C:Golgi membrane"/>
    <property type="evidence" value="ECO:0007669"/>
    <property type="project" value="UniProtKB-SubCell"/>
</dbReference>